<evidence type="ECO:0000256" key="4">
    <source>
        <dbReference type="ARBA" id="ARBA00022519"/>
    </source>
</evidence>
<evidence type="ECO:0000256" key="3">
    <source>
        <dbReference type="ARBA" id="ARBA00022475"/>
    </source>
</evidence>
<keyword evidence="7 9" id="KW-0472">Membrane</keyword>
<evidence type="ECO:0000313" key="11">
    <source>
        <dbReference type="Proteomes" id="UP001195963"/>
    </source>
</evidence>
<organism evidence="10 11">
    <name type="scientific">Shewanella nanhaiensis</name>
    <dbReference type="NCBI Taxonomy" id="2864872"/>
    <lineage>
        <taxon>Bacteria</taxon>
        <taxon>Pseudomonadati</taxon>
        <taxon>Pseudomonadota</taxon>
        <taxon>Gammaproteobacteria</taxon>
        <taxon>Alteromonadales</taxon>
        <taxon>Shewanellaceae</taxon>
        <taxon>Shewanella</taxon>
    </lineage>
</organism>
<keyword evidence="5 9" id="KW-0812">Transmembrane</keyword>
<dbReference type="EMBL" id="JAHZST010000002">
    <property type="protein sequence ID" value="MBW8182536.1"/>
    <property type="molecule type" value="Genomic_DNA"/>
</dbReference>
<keyword evidence="6 9" id="KW-1133">Transmembrane helix</keyword>
<comment type="caution">
    <text evidence="10">The sequence shown here is derived from an EMBL/GenBank/DDBJ whole genome shotgun (WGS) entry which is preliminary data.</text>
</comment>
<dbReference type="PANTHER" id="PTHR30574:SF1">
    <property type="entry name" value="SULPHUR TRANSPORT DOMAIN-CONTAINING PROTEIN"/>
    <property type="match status" value="1"/>
</dbReference>
<evidence type="ECO:0000256" key="5">
    <source>
        <dbReference type="ARBA" id="ARBA00022692"/>
    </source>
</evidence>
<proteinExistence type="inferred from homology"/>
<evidence type="ECO:0000256" key="8">
    <source>
        <dbReference type="ARBA" id="ARBA00035655"/>
    </source>
</evidence>
<feature type="transmembrane region" description="Helical" evidence="9">
    <location>
        <begin position="120"/>
        <end position="142"/>
    </location>
</feature>
<keyword evidence="11" id="KW-1185">Reference proteome</keyword>
<evidence type="ECO:0000256" key="2">
    <source>
        <dbReference type="ARBA" id="ARBA00022448"/>
    </source>
</evidence>
<evidence type="ECO:0000256" key="1">
    <source>
        <dbReference type="ARBA" id="ARBA00004429"/>
    </source>
</evidence>
<accession>A0ABS7E026</accession>
<keyword evidence="2" id="KW-0813">Transport</keyword>
<comment type="subcellular location">
    <subcellularLocation>
        <location evidence="1">Cell inner membrane</location>
        <topology evidence="1">Multi-pass membrane protein</topology>
    </subcellularLocation>
</comment>
<evidence type="ECO:0000313" key="10">
    <source>
        <dbReference type="EMBL" id="MBW8182536.1"/>
    </source>
</evidence>
<name>A0ABS7E026_9GAMM</name>
<sequence>MSLLMSFLGGSLIGLAAIGLMFFNGRIAGISGILSSALLPKERAGSDKETGLAWQWFFLFGLVSAGFVYALLSGSSSHNQPQFNQVSTPLLIIGGLLVGLGSNIGSGCTSGHGICGIGRLSLRSVIATGVFMLTGMLAAVLIH</sequence>
<comment type="similarity">
    <text evidence="8">Belongs to the TsuA/YedE (TC 9.B.102) family.</text>
</comment>
<gene>
    <name evidence="10" type="ORF">K0625_02550</name>
</gene>
<keyword evidence="4" id="KW-0997">Cell inner membrane</keyword>
<dbReference type="Proteomes" id="UP001195963">
    <property type="component" value="Unassembled WGS sequence"/>
</dbReference>
<feature type="transmembrane region" description="Helical" evidence="9">
    <location>
        <begin position="90"/>
        <end position="108"/>
    </location>
</feature>
<reference evidence="10 11" key="1">
    <citation type="submission" date="2021-07" db="EMBL/GenBank/DDBJ databases">
        <title>Shewanella sp. nov, isolated from SCS.</title>
        <authorList>
            <person name="Cao W.R."/>
        </authorList>
    </citation>
    <scope>NUCLEOTIDE SEQUENCE [LARGE SCALE GENOMIC DNA]</scope>
    <source>
        <strain evidence="10 11">NR704-98</strain>
    </source>
</reference>
<evidence type="ECO:0000256" key="9">
    <source>
        <dbReference type="SAM" id="Phobius"/>
    </source>
</evidence>
<evidence type="ECO:0000256" key="7">
    <source>
        <dbReference type="ARBA" id="ARBA00023136"/>
    </source>
</evidence>
<dbReference type="RefSeq" id="WP_220108234.1">
    <property type="nucleotide sequence ID" value="NZ_JAHZST010000002.1"/>
</dbReference>
<evidence type="ECO:0000256" key="6">
    <source>
        <dbReference type="ARBA" id="ARBA00022989"/>
    </source>
</evidence>
<protein>
    <submittedName>
        <fullName evidence="10">YeeE/YedE family protein</fullName>
    </submittedName>
</protein>
<keyword evidence="3" id="KW-1003">Cell membrane</keyword>
<dbReference type="PANTHER" id="PTHR30574">
    <property type="entry name" value="INNER MEMBRANE PROTEIN YEDE"/>
    <property type="match status" value="1"/>
</dbReference>
<feature type="transmembrane region" description="Helical" evidence="9">
    <location>
        <begin position="12"/>
        <end position="39"/>
    </location>
</feature>
<dbReference type="InterPro" id="IPR007272">
    <property type="entry name" value="Sulf_transp_TsuA/YedE"/>
</dbReference>
<dbReference type="Pfam" id="PF04143">
    <property type="entry name" value="Sulf_transp"/>
    <property type="match status" value="1"/>
</dbReference>
<feature type="transmembrane region" description="Helical" evidence="9">
    <location>
        <begin position="51"/>
        <end position="70"/>
    </location>
</feature>